<keyword evidence="1 3" id="KW-0808">Transferase</keyword>
<proteinExistence type="predicted"/>
<dbReference type="Gene3D" id="3.40.50.300">
    <property type="entry name" value="P-loop containing nucleotide triphosphate hydrolases"/>
    <property type="match status" value="1"/>
</dbReference>
<dbReference type="SUPFAM" id="SSF48452">
    <property type="entry name" value="TPR-like"/>
    <property type="match status" value="2"/>
</dbReference>
<dbReference type="InterPro" id="IPR027417">
    <property type="entry name" value="P-loop_NTPase"/>
</dbReference>
<dbReference type="PROSITE" id="PS50005">
    <property type="entry name" value="TPR"/>
    <property type="match status" value="1"/>
</dbReference>
<keyword evidence="2" id="KW-0802">TPR repeat</keyword>
<evidence type="ECO:0000256" key="1">
    <source>
        <dbReference type="ARBA" id="ARBA00022679"/>
    </source>
</evidence>
<dbReference type="SMART" id="SM00028">
    <property type="entry name" value="TPR"/>
    <property type="match status" value="5"/>
</dbReference>
<reference evidence="3 4" key="1">
    <citation type="journal article" date="2012" name="ISME J.">
        <title>Genomic insights to SAR86, an abundant and uncultivated marine bacterial lineage.</title>
        <authorList>
            <person name="Dupont C.L."/>
            <person name="Rusch D.B."/>
            <person name="Yooseph S."/>
            <person name="Lombardo M.J."/>
            <person name="Richter R.A."/>
            <person name="Valas R."/>
            <person name="Novotny M."/>
            <person name="Yee-Greenbaum J."/>
            <person name="Selengut J.D."/>
            <person name="Haft D.H."/>
            <person name="Halpern A.L."/>
            <person name="Lasken R.S."/>
            <person name="Nealson K."/>
            <person name="Friedman R."/>
            <person name="Venter J.C."/>
        </authorList>
    </citation>
    <scope>NUCLEOTIDE SEQUENCE [LARGE SCALE GENOMIC DNA]</scope>
</reference>
<sequence length="651" mass="76727">MISKESTVKKIQKEISSQKYDEAIKLIEHNKRDLVEIDYWYYLSLCSRYSKKYNEALVILNNVIKIDPSYARAYQEFGHNYFKLNNYKMSLKSYLRAVRYNPTLHASWLGILGIKNVEQNIIDLATQNVLYLKNLPPELKSVSSFIYEGKYKKADHLCRDFLKNHPHHIEAMRLLAKIGKELHVYDDSEFLLESCLMFDKDNFDVALDYIDVLIKRQKYAKALEEAEKLYSKDKDNLRFMIAYAVTLQQTNKQEEALELYNKILNIDKKNPEILVSKGHLQKTFGDLKGSIDSYKKSYKIDQYYGDAYWSLANLKTYQFNDEEIMQLEKMTQDEFINDNEKIYMSFALGKAFEDRGEYDKSFTNYQNGNSLKKEFTKFDLKLFDEECKNQKEVCTRDLFDSKADWGLETKEPIFVLGLPRVGSTLIEQILASHSMVEATHELPNILALSHKLNLRKVQEKTSRYPEILLSLSAPQLKMIGEQYIKDAEIFRTNKPFFIDKMPNNFRHIGLIKLILPNAKIIDIRRNSMSACFSCYKQLFAEGQEFTYDFGDLAGYYNNYVELMEHWNQVLPNQILSIKYEDLVNDFENSVNKILNYCNLDFEDECLSFYKNKRSVRTPSSEQVRQPIYKKGLDYWKNYDVYLGDLKRDLKY</sequence>
<dbReference type="SUPFAM" id="SSF52540">
    <property type="entry name" value="P-loop containing nucleoside triphosphate hydrolases"/>
    <property type="match status" value="1"/>
</dbReference>
<dbReference type="AlphaFoldDB" id="J5K873"/>
<accession>J5K873</accession>
<dbReference type="InterPro" id="IPR019734">
    <property type="entry name" value="TPR_rpt"/>
</dbReference>
<dbReference type="EMBL" id="JH611156">
    <property type="protein sequence ID" value="EJP71938.1"/>
    <property type="molecule type" value="Genomic_DNA"/>
</dbReference>
<evidence type="ECO:0000256" key="2">
    <source>
        <dbReference type="PROSITE-ProRule" id="PRU00339"/>
    </source>
</evidence>
<dbReference type="Proteomes" id="UP000010305">
    <property type="component" value="Unassembled WGS sequence"/>
</dbReference>
<evidence type="ECO:0000313" key="4">
    <source>
        <dbReference type="Proteomes" id="UP000010305"/>
    </source>
</evidence>
<name>J5K873_9GAMM</name>
<dbReference type="Gene3D" id="1.25.40.10">
    <property type="entry name" value="Tetratricopeptide repeat domain"/>
    <property type="match status" value="2"/>
</dbReference>
<dbReference type="Pfam" id="PF13181">
    <property type="entry name" value="TPR_8"/>
    <property type="match status" value="1"/>
</dbReference>
<dbReference type="InterPro" id="IPR026634">
    <property type="entry name" value="TPST-like"/>
</dbReference>
<feature type="repeat" description="TPR" evidence="2">
    <location>
        <begin position="71"/>
        <end position="104"/>
    </location>
</feature>
<dbReference type="PANTHER" id="PTHR12788:SF10">
    <property type="entry name" value="PROTEIN-TYROSINE SULFOTRANSFERASE"/>
    <property type="match status" value="1"/>
</dbReference>
<dbReference type="Pfam" id="PF13469">
    <property type="entry name" value="Sulfotransfer_3"/>
    <property type="match status" value="1"/>
</dbReference>
<gene>
    <name evidence="3" type="ORF">NT01SARS_0422</name>
</gene>
<evidence type="ECO:0000313" key="3">
    <source>
        <dbReference type="EMBL" id="EJP71938.1"/>
    </source>
</evidence>
<dbReference type="HOGENOM" id="CLU_017034_1_0_6"/>
<organism evidence="3 4">
    <name type="scientific">SAR86 cluster bacterium SAR86A</name>
    <dbReference type="NCBI Taxonomy" id="1123866"/>
    <lineage>
        <taxon>Bacteria</taxon>
        <taxon>Pseudomonadati</taxon>
        <taxon>Pseudomonadota</taxon>
        <taxon>Gammaproteobacteria</taxon>
        <taxon>SAR86 cluster</taxon>
    </lineage>
</organism>
<dbReference type="PANTHER" id="PTHR12788">
    <property type="entry name" value="PROTEIN-TYROSINE SULFOTRANSFERASE 2"/>
    <property type="match status" value="1"/>
</dbReference>
<dbReference type="GO" id="GO:0008476">
    <property type="term" value="F:protein-tyrosine sulfotransferase activity"/>
    <property type="evidence" value="ECO:0007669"/>
    <property type="project" value="InterPro"/>
</dbReference>
<dbReference type="STRING" id="1123866.NT01SARS_0422"/>
<dbReference type="InterPro" id="IPR011990">
    <property type="entry name" value="TPR-like_helical_dom_sf"/>
</dbReference>
<protein>
    <submittedName>
        <fullName evidence="3">Sulfotransferase</fullName>
    </submittedName>
</protein>
<dbReference type="Pfam" id="PF14559">
    <property type="entry name" value="TPR_19"/>
    <property type="match status" value="1"/>
</dbReference>